<feature type="compositionally biased region" description="Low complexity" evidence="1">
    <location>
        <begin position="16"/>
        <end position="35"/>
    </location>
</feature>
<accession>E9J8E2</accession>
<dbReference type="Pfam" id="PF13837">
    <property type="entry name" value="Myb_DNA-bind_4"/>
    <property type="match status" value="1"/>
</dbReference>
<dbReference type="PANTHER" id="PTHR47595">
    <property type="entry name" value="HEAT SHOCK 70 KDA PROTEIN 14"/>
    <property type="match status" value="1"/>
</dbReference>
<evidence type="ECO:0000256" key="1">
    <source>
        <dbReference type="SAM" id="MobiDB-lite"/>
    </source>
</evidence>
<feature type="compositionally biased region" description="Polar residues" evidence="1">
    <location>
        <begin position="1"/>
        <end position="15"/>
    </location>
</feature>
<feature type="non-terminal residue" evidence="3">
    <location>
        <position position="223"/>
    </location>
</feature>
<dbReference type="OMA" id="HTENDCS"/>
<protein>
    <recommendedName>
        <fullName evidence="2">Myb/SANT-like DNA-binding domain-containing protein</fullName>
    </recommendedName>
</protein>
<feature type="region of interest" description="Disordered" evidence="1">
    <location>
        <begin position="185"/>
        <end position="223"/>
    </location>
</feature>
<evidence type="ECO:0000259" key="2">
    <source>
        <dbReference type="Pfam" id="PF13837"/>
    </source>
</evidence>
<organism>
    <name type="scientific">Solenopsis invicta</name>
    <name type="common">Red imported fire ant</name>
    <name type="synonym">Solenopsis wagneri</name>
    <dbReference type="NCBI Taxonomy" id="13686"/>
    <lineage>
        <taxon>Eukaryota</taxon>
        <taxon>Metazoa</taxon>
        <taxon>Ecdysozoa</taxon>
        <taxon>Arthropoda</taxon>
        <taxon>Hexapoda</taxon>
        <taxon>Insecta</taxon>
        <taxon>Pterygota</taxon>
        <taxon>Neoptera</taxon>
        <taxon>Endopterygota</taxon>
        <taxon>Hymenoptera</taxon>
        <taxon>Apocrita</taxon>
        <taxon>Aculeata</taxon>
        <taxon>Formicoidea</taxon>
        <taxon>Formicidae</taxon>
        <taxon>Myrmicinae</taxon>
        <taxon>Solenopsis</taxon>
    </lineage>
</organism>
<name>E9J8E2_SOLIN</name>
<dbReference type="EMBL" id="GL769002">
    <property type="protein sequence ID" value="EFZ10910.1"/>
    <property type="molecule type" value="Genomic_DNA"/>
</dbReference>
<feature type="compositionally biased region" description="Low complexity" evidence="1">
    <location>
        <begin position="196"/>
        <end position="210"/>
    </location>
</feature>
<dbReference type="Gene3D" id="1.10.10.60">
    <property type="entry name" value="Homeodomain-like"/>
    <property type="match status" value="1"/>
</dbReference>
<gene>
    <name evidence="3" type="ORF">SINV_01607</name>
</gene>
<dbReference type="HOGENOM" id="CLU_1242836_0_0_1"/>
<feature type="region of interest" description="Disordered" evidence="1">
    <location>
        <begin position="1"/>
        <end position="35"/>
    </location>
</feature>
<proteinExistence type="predicted"/>
<dbReference type="PANTHER" id="PTHR47595:SF1">
    <property type="entry name" value="MYB_SANT-LIKE DNA-BINDING DOMAIN-CONTAINING PROTEIN"/>
    <property type="match status" value="1"/>
</dbReference>
<sequence length="223" mass="25705">MWNRTNKQIDTNSYGNCSLENNGNDENNANYENNANRTNQDRRETLFGMMQQLNCFLELYEKNSDLLVNRKIKTKKILWQKITESMQKHGYNVTLVQVENKYKSLERSFKNMVLNNNKTGRARMSCPYEHYKQLTKLLGHKHNIRPLAISGKQGLLLRDDVQISTPLQVPNLEIQTDKANTCDMNNQNGVNLNTDVNVESTSNSRNTTSEINASHTENDCSNQ</sequence>
<feature type="compositionally biased region" description="Polar residues" evidence="1">
    <location>
        <begin position="185"/>
        <end position="195"/>
    </location>
</feature>
<evidence type="ECO:0000313" key="3">
    <source>
        <dbReference type="EMBL" id="EFZ10910.1"/>
    </source>
</evidence>
<reference evidence="3" key="1">
    <citation type="journal article" date="2011" name="Proc. Natl. Acad. Sci. U.S.A.">
        <title>The genome of the fire ant Solenopsis invicta.</title>
        <authorList>
            <person name="Wurm Y."/>
            <person name="Wang J."/>
            <person name="Riba-Grognuz O."/>
            <person name="Corona M."/>
            <person name="Nygaard S."/>
            <person name="Hunt B.G."/>
            <person name="Ingram K.K."/>
            <person name="Falquet L."/>
            <person name="Nipitwattanaphon M."/>
            <person name="Gotzek D."/>
            <person name="Dijkstra M.B."/>
            <person name="Oettler J."/>
            <person name="Comtesse F."/>
            <person name="Shih C.J."/>
            <person name="Wu W.J."/>
            <person name="Yang C.C."/>
            <person name="Thomas J."/>
            <person name="Beaudoing E."/>
            <person name="Pradervand S."/>
            <person name="Flegel V."/>
            <person name="Cook E.D."/>
            <person name="Fabbretti R."/>
            <person name="Stockinger H."/>
            <person name="Long L."/>
            <person name="Farmerie W.G."/>
            <person name="Oakey J."/>
            <person name="Boomsma J.J."/>
            <person name="Pamilo P."/>
            <person name="Yi S.V."/>
            <person name="Heinze J."/>
            <person name="Goodisman M.A."/>
            <person name="Farinelli L."/>
            <person name="Harshman K."/>
            <person name="Hulo N."/>
            <person name="Cerutti L."/>
            <person name="Xenarios I."/>
            <person name="Shoemaker D."/>
            <person name="Keller L."/>
        </authorList>
    </citation>
    <scope>NUCLEOTIDE SEQUENCE [LARGE SCALE GENOMIC DNA]</scope>
</reference>
<dbReference type="InterPro" id="IPR044822">
    <property type="entry name" value="Myb_DNA-bind_4"/>
</dbReference>
<feature type="domain" description="Myb/SANT-like DNA-binding" evidence="2">
    <location>
        <begin position="54"/>
        <end position="136"/>
    </location>
</feature>
<dbReference type="AlphaFoldDB" id="E9J8E2"/>
<feature type="compositionally biased region" description="Polar residues" evidence="1">
    <location>
        <begin position="211"/>
        <end position="223"/>
    </location>
</feature>